<feature type="domain" description="DUF3592" evidence="2">
    <location>
        <begin position="43"/>
        <end position="119"/>
    </location>
</feature>
<dbReference type="InterPro" id="IPR021994">
    <property type="entry name" value="DUF3592"/>
</dbReference>
<dbReference type="KEGG" id="ngv:CDO52_24670"/>
<sequence>MANDDGTLLILTAAFGLFGLAFSVLGIVLVRRENVYRTRGVAVPGQVTDVVSRVSSGGGGRRSGPRTYYHPVVAYRTLEGRDIHERATIGTNPPRYSPGQYVQVLYLPESPDRFRVAGDSSGKFTGYAFTIFGLIFIAISVVVLVNGLL</sequence>
<evidence type="ECO:0000259" key="2">
    <source>
        <dbReference type="Pfam" id="PF12158"/>
    </source>
</evidence>
<dbReference type="AlphaFoldDB" id="A0A223SC14"/>
<evidence type="ECO:0000313" key="4">
    <source>
        <dbReference type="Proteomes" id="UP000215005"/>
    </source>
</evidence>
<organism evidence="3 4">
    <name type="scientific">Nocardiopsis gilva YIM 90087</name>
    <dbReference type="NCBI Taxonomy" id="1235441"/>
    <lineage>
        <taxon>Bacteria</taxon>
        <taxon>Bacillati</taxon>
        <taxon>Actinomycetota</taxon>
        <taxon>Actinomycetes</taxon>
        <taxon>Streptosporangiales</taxon>
        <taxon>Nocardiopsidaceae</taxon>
        <taxon>Nocardiopsis</taxon>
    </lineage>
</organism>
<proteinExistence type="predicted"/>
<reference evidence="3 4" key="1">
    <citation type="submission" date="2017-08" db="EMBL/GenBank/DDBJ databases">
        <title>The complete genome sequence of Nocardiopsis gilva YIM 90087.</title>
        <authorList>
            <person name="Yin M."/>
            <person name="Tang S."/>
        </authorList>
    </citation>
    <scope>NUCLEOTIDE SEQUENCE [LARGE SCALE GENOMIC DNA]</scope>
    <source>
        <strain evidence="3 4">YIM 90087</strain>
    </source>
</reference>
<accession>A0A223SC14</accession>
<keyword evidence="1" id="KW-0812">Transmembrane</keyword>
<gene>
    <name evidence="3" type="ORF">CDO52_24670</name>
</gene>
<keyword evidence="1" id="KW-1133">Transmembrane helix</keyword>
<dbReference type="OrthoDB" id="4212335at2"/>
<feature type="transmembrane region" description="Helical" evidence="1">
    <location>
        <begin position="6"/>
        <end position="30"/>
    </location>
</feature>
<dbReference type="EMBL" id="CP022753">
    <property type="protein sequence ID" value="ASU85569.1"/>
    <property type="molecule type" value="Genomic_DNA"/>
</dbReference>
<dbReference type="Pfam" id="PF12158">
    <property type="entry name" value="DUF3592"/>
    <property type="match status" value="1"/>
</dbReference>
<name>A0A223SC14_9ACTN</name>
<evidence type="ECO:0000313" key="3">
    <source>
        <dbReference type="EMBL" id="ASU85569.1"/>
    </source>
</evidence>
<feature type="transmembrane region" description="Helical" evidence="1">
    <location>
        <begin position="124"/>
        <end position="145"/>
    </location>
</feature>
<dbReference type="RefSeq" id="WP_017618854.1">
    <property type="nucleotide sequence ID" value="NZ_ANBG01000199.1"/>
</dbReference>
<protein>
    <submittedName>
        <fullName evidence="3">DUF3592 domain-containing protein</fullName>
    </submittedName>
</protein>
<dbReference type="Proteomes" id="UP000215005">
    <property type="component" value="Chromosome"/>
</dbReference>
<keyword evidence="1" id="KW-0472">Membrane</keyword>
<evidence type="ECO:0000256" key="1">
    <source>
        <dbReference type="SAM" id="Phobius"/>
    </source>
</evidence>
<keyword evidence="4" id="KW-1185">Reference proteome</keyword>